<sequence length="211" mass="22585">MAILQRSCCGCGCDVKTGSIVVAAIWIILSLIGLGYNSHAAWVNSLSGSVLPANVALLIVYIVTLINHILLIIGIVKAWRPLVLTWVIVTVVCTAAALVIYIYVTVVDVAGIADIAARGQVVINVDRVIYALTVGIALVWIYWGALFIMTVYGCLVVFSHYQNLCDAKIGQGQLQMVGWGNQPNMAGNQPNMADNQPNMADNQTSILGNQA</sequence>
<dbReference type="AlphaFoldDB" id="A0A6P4XXE1"/>
<feature type="transmembrane region" description="Helical" evidence="1">
    <location>
        <begin position="128"/>
        <end position="158"/>
    </location>
</feature>
<protein>
    <submittedName>
        <fullName evidence="3">Uncharacterized protein LOC109467697</fullName>
    </submittedName>
</protein>
<keyword evidence="2" id="KW-1185">Reference proteome</keyword>
<gene>
    <name evidence="3" type="primary">LOC109467697</name>
</gene>
<evidence type="ECO:0000313" key="3">
    <source>
        <dbReference type="RefSeq" id="XP_019621300.1"/>
    </source>
</evidence>
<keyword evidence="1" id="KW-1133">Transmembrane helix</keyword>
<feature type="transmembrane region" description="Helical" evidence="1">
    <location>
        <begin position="55"/>
        <end position="76"/>
    </location>
</feature>
<evidence type="ECO:0000256" key="1">
    <source>
        <dbReference type="SAM" id="Phobius"/>
    </source>
</evidence>
<evidence type="ECO:0000313" key="2">
    <source>
        <dbReference type="Proteomes" id="UP000515135"/>
    </source>
</evidence>
<name>A0A6P4XXE1_BRABE</name>
<keyword evidence="1" id="KW-0472">Membrane</keyword>
<dbReference type="Proteomes" id="UP000515135">
    <property type="component" value="Unplaced"/>
</dbReference>
<reference evidence="3" key="1">
    <citation type="submission" date="2025-08" db="UniProtKB">
        <authorList>
            <consortium name="RefSeq"/>
        </authorList>
    </citation>
    <scope>IDENTIFICATION</scope>
    <source>
        <tissue evidence="3">Gonad</tissue>
    </source>
</reference>
<dbReference type="PANTHER" id="PTHR36694">
    <property type="entry name" value="PASIFLORA 1, ISOFORM A-RELATED"/>
    <property type="match status" value="1"/>
</dbReference>
<dbReference type="OrthoDB" id="10045692at2759"/>
<keyword evidence="1" id="KW-0812">Transmembrane</keyword>
<feature type="transmembrane region" description="Helical" evidence="1">
    <location>
        <begin position="83"/>
        <end position="104"/>
    </location>
</feature>
<organism evidence="2 3">
    <name type="scientific">Branchiostoma belcheri</name>
    <name type="common">Amphioxus</name>
    <dbReference type="NCBI Taxonomy" id="7741"/>
    <lineage>
        <taxon>Eukaryota</taxon>
        <taxon>Metazoa</taxon>
        <taxon>Chordata</taxon>
        <taxon>Cephalochordata</taxon>
        <taxon>Leptocardii</taxon>
        <taxon>Amphioxiformes</taxon>
        <taxon>Branchiostomatidae</taxon>
        <taxon>Branchiostoma</taxon>
    </lineage>
</organism>
<proteinExistence type="predicted"/>
<feature type="transmembrane region" description="Helical" evidence="1">
    <location>
        <begin position="20"/>
        <end position="43"/>
    </location>
</feature>
<accession>A0A6P4XXE1</accession>
<dbReference type="GeneID" id="109467697"/>
<dbReference type="PANTHER" id="PTHR36694:SF11">
    <property type="entry name" value="LP21121P-RELATED"/>
    <property type="match status" value="1"/>
</dbReference>
<dbReference type="RefSeq" id="XP_019621300.1">
    <property type="nucleotide sequence ID" value="XM_019765741.1"/>
</dbReference>
<dbReference type="KEGG" id="bbel:109467697"/>